<protein>
    <submittedName>
        <fullName evidence="1">Uncharacterized protein</fullName>
    </submittedName>
</protein>
<name>A0A4Y2PR96_ARAVE</name>
<proteinExistence type="predicted"/>
<keyword evidence="2" id="KW-1185">Reference proteome</keyword>
<evidence type="ECO:0000313" key="2">
    <source>
        <dbReference type="Proteomes" id="UP000499080"/>
    </source>
</evidence>
<dbReference type="AlphaFoldDB" id="A0A4Y2PR96"/>
<sequence>MEKKATLASIADKLGFISDPKIGKSNLDLANNKPLFWVVHLQVLSTCTYQISLKDPLFKKGRLVKIIEGILSAASKKRCTDGGSFSFTTKGRAYFTYKNRRTYRPDR</sequence>
<comment type="caution">
    <text evidence="1">The sequence shown here is derived from an EMBL/GenBank/DDBJ whole genome shotgun (WGS) entry which is preliminary data.</text>
</comment>
<accession>A0A4Y2PR96</accession>
<organism evidence="1 2">
    <name type="scientific">Araneus ventricosus</name>
    <name type="common">Orbweaver spider</name>
    <name type="synonym">Epeira ventricosa</name>
    <dbReference type="NCBI Taxonomy" id="182803"/>
    <lineage>
        <taxon>Eukaryota</taxon>
        <taxon>Metazoa</taxon>
        <taxon>Ecdysozoa</taxon>
        <taxon>Arthropoda</taxon>
        <taxon>Chelicerata</taxon>
        <taxon>Arachnida</taxon>
        <taxon>Araneae</taxon>
        <taxon>Araneomorphae</taxon>
        <taxon>Entelegynae</taxon>
        <taxon>Araneoidea</taxon>
        <taxon>Araneidae</taxon>
        <taxon>Araneus</taxon>
    </lineage>
</organism>
<dbReference type="Proteomes" id="UP000499080">
    <property type="component" value="Unassembled WGS sequence"/>
</dbReference>
<dbReference type="EMBL" id="BGPR01011811">
    <property type="protein sequence ID" value="GBN53090.1"/>
    <property type="molecule type" value="Genomic_DNA"/>
</dbReference>
<gene>
    <name evidence="1" type="ORF">AVEN_138505_1</name>
</gene>
<evidence type="ECO:0000313" key="1">
    <source>
        <dbReference type="EMBL" id="GBN53090.1"/>
    </source>
</evidence>
<reference evidence="1 2" key="1">
    <citation type="journal article" date="2019" name="Sci. Rep.">
        <title>Orb-weaving spider Araneus ventricosus genome elucidates the spidroin gene catalogue.</title>
        <authorList>
            <person name="Kono N."/>
            <person name="Nakamura H."/>
            <person name="Ohtoshi R."/>
            <person name="Moran D.A.P."/>
            <person name="Shinohara A."/>
            <person name="Yoshida Y."/>
            <person name="Fujiwara M."/>
            <person name="Mori M."/>
            <person name="Tomita M."/>
            <person name="Arakawa K."/>
        </authorList>
    </citation>
    <scope>NUCLEOTIDE SEQUENCE [LARGE SCALE GENOMIC DNA]</scope>
</reference>